<reference evidence="8 9" key="1">
    <citation type="journal article" date="2013" name="Genome Announc.">
        <title>Draft Genome of Spiribacter salinus M19-40, an Abundant Gammaproteobacterium in Aquatic Hypersaline Environments.</title>
        <authorList>
            <person name="Leon M.J."/>
            <person name="Ghai R."/>
            <person name="Fernandez A.B."/>
            <person name="Sanchez-Porro C."/>
            <person name="Rodriguez-Valera F."/>
            <person name="Ventosa A."/>
        </authorList>
    </citation>
    <scope>NUCLEOTIDE SEQUENCE [LARGE SCALE GENOMIC DNA]</scope>
    <source>
        <strain evidence="8">M19-40</strain>
    </source>
</reference>
<dbReference type="Proteomes" id="UP000017881">
    <property type="component" value="Chromosome"/>
</dbReference>
<evidence type="ECO:0000313" key="9">
    <source>
        <dbReference type="Proteomes" id="UP000017881"/>
    </source>
</evidence>
<dbReference type="InterPro" id="IPR003735">
    <property type="entry name" value="Metal_Tscrpt_repr"/>
</dbReference>
<keyword evidence="9" id="KW-1185">Reference proteome</keyword>
<dbReference type="PANTHER" id="PTHR33677:SF4">
    <property type="entry name" value="COPPER-SENSING TRANSCRIPTIONAL REPRESSOR CSOR"/>
    <property type="match status" value="1"/>
</dbReference>
<dbReference type="GO" id="GO:0003677">
    <property type="term" value="F:DNA binding"/>
    <property type="evidence" value="ECO:0007669"/>
    <property type="project" value="InterPro"/>
</dbReference>
<dbReference type="PANTHER" id="PTHR33677">
    <property type="entry name" value="TRANSCRIPTIONAL REPRESSOR FRMR-RELATED"/>
    <property type="match status" value="1"/>
</dbReference>
<accession>R4VHM3</accession>
<evidence type="ECO:0000256" key="2">
    <source>
        <dbReference type="ARBA" id="ARBA00005260"/>
    </source>
</evidence>
<gene>
    <name evidence="8" type="ORF">SPISAL_07885</name>
</gene>
<dbReference type="KEGG" id="ssal:SPISAL_07885"/>
<proteinExistence type="inferred from homology"/>
<dbReference type="EMBL" id="CP005963">
    <property type="protein sequence ID" value="AGM41671.1"/>
    <property type="molecule type" value="Genomic_DNA"/>
</dbReference>
<dbReference type="InterPro" id="IPR038390">
    <property type="entry name" value="Metal_Tscrpt_repr_sf"/>
</dbReference>
<protein>
    <recommendedName>
        <fullName evidence="6">Copper-sensing transcriptional repressor CsoR</fullName>
    </recommendedName>
    <alternativeName>
        <fullName evidence="7">Copper-sensitive operon repressor</fullName>
    </alternativeName>
</protein>
<comment type="subunit">
    <text evidence="3">Homodimer.</text>
</comment>
<evidence type="ECO:0000256" key="5">
    <source>
        <dbReference type="ARBA" id="ARBA00022723"/>
    </source>
</evidence>
<dbReference type="RefSeq" id="WP_016353978.1">
    <property type="nucleotide sequence ID" value="NC_021291.1"/>
</dbReference>
<name>R4VHM3_9GAMM</name>
<comment type="similarity">
    <text evidence="2">Belongs to the FrmR/RcnR family.</text>
</comment>
<evidence type="ECO:0000256" key="1">
    <source>
        <dbReference type="ARBA" id="ARBA00004496"/>
    </source>
</evidence>
<dbReference type="HOGENOM" id="CLU_130332_2_1_6"/>
<keyword evidence="4" id="KW-0963">Cytoplasm</keyword>
<dbReference type="GO" id="GO:0046872">
    <property type="term" value="F:metal ion binding"/>
    <property type="evidence" value="ECO:0007669"/>
    <property type="project" value="UniProtKB-KW"/>
</dbReference>
<evidence type="ECO:0000256" key="7">
    <source>
        <dbReference type="ARBA" id="ARBA00041544"/>
    </source>
</evidence>
<keyword evidence="5" id="KW-0479">Metal-binding</keyword>
<evidence type="ECO:0000256" key="3">
    <source>
        <dbReference type="ARBA" id="ARBA00011738"/>
    </source>
</evidence>
<dbReference type="AlphaFoldDB" id="R4VHM3"/>
<evidence type="ECO:0000256" key="4">
    <source>
        <dbReference type="ARBA" id="ARBA00022490"/>
    </source>
</evidence>
<evidence type="ECO:0000313" key="8">
    <source>
        <dbReference type="EMBL" id="AGM41671.1"/>
    </source>
</evidence>
<sequence>MADPTHCQLALEPAVRDSARQRLASVRGHVEGIVRMLERDDVYCVDVLRQLKAVDGALAKVGDAVLRSHLHHHVTNAQARGDADEIVGELMEILKYR</sequence>
<dbReference type="CDD" id="cd10151">
    <property type="entry name" value="TthCsoR-like_DUF156"/>
    <property type="match status" value="1"/>
</dbReference>
<organism evidence="8 9">
    <name type="scientific">Spiribacter salinus M19-40</name>
    <dbReference type="NCBI Taxonomy" id="1260251"/>
    <lineage>
        <taxon>Bacteria</taxon>
        <taxon>Pseudomonadati</taxon>
        <taxon>Pseudomonadota</taxon>
        <taxon>Gammaproteobacteria</taxon>
        <taxon>Chromatiales</taxon>
        <taxon>Ectothiorhodospiraceae</taxon>
        <taxon>Spiribacter</taxon>
    </lineage>
</organism>
<dbReference type="eggNOG" id="COG1937">
    <property type="taxonomic scope" value="Bacteria"/>
</dbReference>
<comment type="subcellular location">
    <subcellularLocation>
        <location evidence="1">Cytoplasm</location>
    </subcellularLocation>
</comment>
<dbReference type="Gene3D" id="1.20.58.1000">
    <property type="entry name" value="Metal-sensitive repressor, helix protomer"/>
    <property type="match status" value="1"/>
</dbReference>
<dbReference type="Pfam" id="PF02583">
    <property type="entry name" value="Trns_repr_metal"/>
    <property type="match status" value="1"/>
</dbReference>
<dbReference type="GO" id="GO:0045892">
    <property type="term" value="P:negative regulation of DNA-templated transcription"/>
    <property type="evidence" value="ECO:0007669"/>
    <property type="project" value="UniProtKB-ARBA"/>
</dbReference>
<dbReference type="GO" id="GO:0005737">
    <property type="term" value="C:cytoplasm"/>
    <property type="evidence" value="ECO:0007669"/>
    <property type="project" value="UniProtKB-SubCell"/>
</dbReference>
<evidence type="ECO:0000256" key="6">
    <source>
        <dbReference type="ARBA" id="ARBA00039938"/>
    </source>
</evidence>
<dbReference type="OrthoDB" id="9806052at2"/>